<keyword evidence="5" id="KW-0808">Transferase</keyword>
<dbReference type="EC" id="2.7.13.3" evidence="3"/>
<feature type="transmembrane region" description="Helical" evidence="11">
    <location>
        <begin position="12"/>
        <end position="35"/>
    </location>
</feature>
<evidence type="ECO:0000256" key="6">
    <source>
        <dbReference type="ARBA" id="ARBA00022692"/>
    </source>
</evidence>
<dbReference type="SUPFAM" id="SSF55874">
    <property type="entry name" value="ATPase domain of HSP90 chaperone/DNA topoisomerase II/histidine kinase"/>
    <property type="match status" value="1"/>
</dbReference>
<dbReference type="Pfam" id="PF00512">
    <property type="entry name" value="HisKA"/>
    <property type="match status" value="1"/>
</dbReference>
<dbReference type="GO" id="GO:0000155">
    <property type="term" value="F:phosphorelay sensor kinase activity"/>
    <property type="evidence" value="ECO:0007669"/>
    <property type="project" value="InterPro"/>
</dbReference>
<dbReference type="InterPro" id="IPR003594">
    <property type="entry name" value="HATPase_dom"/>
</dbReference>
<evidence type="ECO:0000259" key="13">
    <source>
        <dbReference type="PROSITE" id="PS50885"/>
    </source>
</evidence>
<dbReference type="InterPro" id="IPR050398">
    <property type="entry name" value="HssS/ArlS-like"/>
</dbReference>
<name>N2AGY3_9FIRM</name>
<evidence type="ECO:0000259" key="12">
    <source>
        <dbReference type="PROSITE" id="PS50109"/>
    </source>
</evidence>
<dbReference type="Gene3D" id="6.10.340.10">
    <property type="match status" value="1"/>
</dbReference>
<dbReference type="PROSITE" id="PS50109">
    <property type="entry name" value="HIS_KIN"/>
    <property type="match status" value="1"/>
</dbReference>
<dbReference type="InterPro" id="IPR004358">
    <property type="entry name" value="Sig_transdc_His_kin-like_C"/>
</dbReference>
<dbReference type="Gene3D" id="1.10.287.130">
    <property type="match status" value="1"/>
</dbReference>
<gene>
    <name evidence="14" type="ORF">C823_01893</name>
</gene>
<dbReference type="Pfam" id="PF02518">
    <property type="entry name" value="HATPase_c"/>
    <property type="match status" value="1"/>
</dbReference>
<evidence type="ECO:0000256" key="11">
    <source>
        <dbReference type="SAM" id="Phobius"/>
    </source>
</evidence>
<dbReference type="GO" id="GO:0005886">
    <property type="term" value="C:plasma membrane"/>
    <property type="evidence" value="ECO:0007669"/>
    <property type="project" value="TreeGrafter"/>
</dbReference>
<feature type="domain" description="HAMP" evidence="13">
    <location>
        <begin position="115"/>
        <end position="167"/>
    </location>
</feature>
<dbReference type="PANTHER" id="PTHR45528:SF8">
    <property type="entry name" value="HISTIDINE KINASE"/>
    <property type="match status" value="1"/>
</dbReference>
<dbReference type="Pfam" id="PF00672">
    <property type="entry name" value="HAMP"/>
    <property type="match status" value="1"/>
</dbReference>
<reference evidence="14 15" key="1">
    <citation type="journal article" date="2014" name="Genome Announc.">
        <title>Draft genome sequences of the altered schaedler flora, a defined bacterial community from gnotobiotic mice.</title>
        <authorList>
            <person name="Wannemuehler M.J."/>
            <person name="Overstreet A.M."/>
            <person name="Ward D.V."/>
            <person name="Phillips G.J."/>
        </authorList>
    </citation>
    <scope>NUCLEOTIDE SEQUENCE [LARGE SCALE GENOMIC DNA]</scope>
    <source>
        <strain evidence="14 15">ASF492</strain>
    </source>
</reference>
<dbReference type="SMART" id="SM00304">
    <property type="entry name" value="HAMP"/>
    <property type="match status" value="1"/>
</dbReference>
<dbReference type="SUPFAM" id="SSF47384">
    <property type="entry name" value="Homodimeric domain of signal transducing histidine kinase"/>
    <property type="match status" value="1"/>
</dbReference>
<dbReference type="PATRIC" id="fig|1235802.3.peg.2004"/>
<dbReference type="InterPro" id="IPR003660">
    <property type="entry name" value="HAMP_dom"/>
</dbReference>
<sequence length="392" mass="44663">MGKIETKSLRTSMAVTFLITICVTALLSSVTIFVANQVQHEILKKRYMTINSPDFQMDEDTGNYILDIDNNNITWQPLSTWDTVVYYGSYTAMVGLPVFYIAVGIGAAAAVYYRKKLREPITQLQNGVERIQEDNLDFHIEYDGDDELGRLCCSMEKMRRELRQKHKALWESLEQRKLLNASVSHDLRTPITVLKGYLDYLEKNIPQDKLTEDMLLDTVSSMQGAVNRLELYVESVRDIEKIENIEIEKRSENVKLLLNELRSNVLQLAGNKEIIISNDITVDKIQIDKGVFFRILENLLQNALRYAEKQVSINLSHKKDFLILTVKDDGKGFSAADLEKATTVFYSNDKEKQHFGIGLSVCKILCEKHGGLLYVGNQKEKGACVTAKLKSF</sequence>
<keyword evidence="6 11" id="KW-0812">Transmembrane</keyword>
<feature type="transmembrane region" description="Helical" evidence="11">
    <location>
        <begin position="87"/>
        <end position="113"/>
    </location>
</feature>
<evidence type="ECO:0000313" key="15">
    <source>
        <dbReference type="Proteomes" id="UP000012589"/>
    </source>
</evidence>
<comment type="caution">
    <text evidence="14">The sequence shown here is derived from an EMBL/GenBank/DDBJ whole genome shotgun (WGS) entry which is preliminary data.</text>
</comment>
<protein>
    <recommendedName>
        <fullName evidence="3">histidine kinase</fullName>
        <ecNumber evidence="3">2.7.13.3</ecNumber>
    </recommendedName>
</protein>
<evidence type="ECO:0000256" key="1">
    <source>
        <dbReference type="ARBA" id="ARBA00000085"/>
    </source>
</evidence>
<keyword evidence="8 11" id="KW-1133">Transmembrane helix</keyword>
<dbReference type="SMART" id="SM00388">
    <property type="entry name" value="HisKA"/>
    <property type="match status" value="1"/>
</dbReference>
<dbReference type="PROSITE" id="PS50885">
    <property type="entry name" value="HAMP"/>
    <property type="match status" value="1"/>
</dbReference>
<dbReference type="CDD" id="cd00082">
    <property type="entry name" value="HisKA"/>
    <property type="match status" value="1"/>
</dbReference>
<dbReference type="EMBL" id="AQFT01000062">
    <property type="protein sequence ID" value="EMZ28672.1"/>
    <property type="molecule type" value="Genomic_DNA"/>
</dbReference>
<dbReference type="PRINTS" id="PR00344">
    <property type="entry name" value="BCTRLSENSOR"/>
</dbReference>
<dbReference type="eggNOG" id="COG2205">
    <property type="taxonomic scope" value="Bacteria"/>
</dbReference>
<dbReference type="OrthoDB" id="84942at2"/>
<keyword evidence="7" id="KW-0418">Kinase</keyword>
<keyword evidence="15" id="KW-1185">Reference proteome</keyword>
<comment type="subcellular location">
    <subcellularLocation>
        <location evidence="2">Membrane</location>
        <topology evidence="2">Multi-pass membrane protein</topology>
    </subcellularLocation>
</comment>
<keyword evidence="4" id="KW-0597">Phosphoprotein</keyword>
<organism evidence="14 15">
    <name type="scientific">Eubacterium plexicaudatum ASF492</name>
    <dbReference type="NCBI Taxonomy" id="1235802"/>
    <lineage>
        <taxon>Bacteria</taxon>
        <taxon>Bacillati</taxon>
        <taxon>Bacillota</taxon>
        <taxon>Clostridia</taxon>
        <taxon>Eubacteriales</taxon>
        <taxon>Eubacteriaceae</taxon>
        <taxon>Eubacterium</taxon>
    </lineage>
</organism>
<dbReference type="PANTHER" id="PTHR45528">
    <property type="entry name" value="SENSOR HISTIDINE KINASE CPXA"/>
    <property type="match status" value="1"/>
</dbReference>
<keyword evidence="9" id="KW-0902">Two-component regulatory system</keyword>
<dbReference type="InterPro" id="IPR036890">
    <property type="entry name" value="HATPase_C_sf"/>
</dbReference>
<evidence type="ECO:0000256" key="3">
    <source>
        <dbReference type="ARBA" id="ARBA00012438"/>
    </source>
</evidence>
<dbReference type="Proteomes" id="UP000012589">
    <property type="component" value="Unassembled WGS sequence"/>
</dbReference>
<dbReference type="InterPro" id="IPR003661">
    <property type="entry name" value="HisK_dim/P_dom"/>
</dbReference>
<dbReference type="AlphaFoldDB" id="N2AGY3"/>
<evidence type="ECO:0000256" key="9">
    <source>
        <dbReference type="ARBA" id="ARBA00023012"/>
    </source>
</evidence>
<evidence type="ECO:0000256" key="4">
    <source>
        <dbReference type="ARBA" id="ARBA00022553"/>
    </source>
</evidence>
<dbReference type="InterPro" id="IPR005467">
    <property type="entry name" value="His_kinase_dom"/>
</dbReference>
<dbReference type="InterPro" id="IPR036097">
    <property type="entry name" value="HisK_dim/P_sf"/>
</dbReference>
<keyword evidence="10 11" id="KW-0472">Membrane</keyword>
<evidence type="ECO:0000256" key="8">
    <source>
        <dbReference type="ARBA" id="ARBA00022989"/>
    </source>
</evidence>
<proteinExistence type="predicted"/>
<feature type="domain" description="Histidine kinase" evidence="12">
    <location>
        <begin position="182"/>
        <end position="392"/>
    </location>
</feature>
<dbReference type="CDD" id="cd06225">
    <property type="entry name" value="HAMP"/>
    <property type="match status" value="1"/>
</dbReference>
<comment type="catalytic activity">
    <reaction evidence="1">
        <text>ATP + protein L-histidine = ADP + protein N-phospho-L-histidine.</text>
        <dbReference type="EC" id="2.7.13.3"/>
    </reaction>
</comment>
<evidence type="ECO:0000256" key="7">
    <source>
        <dbReference type="ARBA" id="ARBA00022777"/>
    </source>
</evidence>
<dbReference type="SUPFAM" id="SSF158472">
    <property type="entry name" value="HAMP domain-like"/>
    <property type="match status" value="1"/>
</dbReference>
<evidence type="ECO:0000256" key="2">
    <source>
        <dbReference type="ARBA" id="ARBA00004141"/>
    </source>
</evidence>
<dbReference type="HOGENOM" id="CLU_000445_89_34_9"/>
<evidence type="ECO:0000256" key="5">
    <source>
        <dbReference type="ARBA" id="ARBA00022679"/>
    </source>
</evidence>
<dbReference type="STRING" id="1235802.C823_01893"/>
<evidence type="ECO:0000313" key="14">
    <source>
        <dbReference type="EMBL" id="EMZ28672.1"/>
    </source>
</evidence>
<evidence type="ECO:0000256" key="10">
    <source>
        <dbReference type="ARBA" id="ARBA00023136"/>
    </source>
</evidence>
<accession>N2AGY3</accession>
<dbReference type="SMART" id="SM00387">
    <property type="entry name" value="HATPase_c"/>
    <property type="match status" value="1"/>
</dbReference>
<dbReference type="Gene3D" id="3.30.565.10">
    <property type="entry name" value="Histidine kinase-like ATPase, C-terminal domain"/>
    <property type="match status" value="1"/>
</dbReference>